<dbReference type="EMBL" id="GBXM01042951">
    <property type="protein sequence ID" value="JAH65626.1"/>
    <property type="molecule type" value="Transcribed_RNA"/>
</dbReference>
<organism evidence="1">
    <name type="scientific">Anguilla anguilla</name>
    <name type="common">European freshwater eel</name>
    <name type="synonym">Muraena anguilla</name>
    <dbReference type="NCBI Taxonomy" id="7936"/>
    <lineage>
        <taxon>Eukaryota</taxon>
        <taxon>Metazoa</taxon>
        <taxon>Chordata</taxon>
        <taxon>Craniata</taxon>
        <taxon>Vertebrata</taxon>
        <taxon>Euteleostomi</taxon>
        <taxon>Actinopterygii</taxon>
        <taxon>Neopterygii</taxon>
        <taxon>Teleostei</taxon>
        <taxon>Anguilliformes</taxon>
        <taxon>Anguillidae</taxon>
        <taxon>Anguilla</taxon>
    </lineage>
</organism>
<reference evidence="1" key="2">
    <citation type="journal article" date="2015" name="Fish Shellfish Immunol.">
        <title>Early steps in the European eel (Anguilla anguilla)-Vibrio vulnificus interaction in the gills: Role of the RtxA13 toxin.</title>
        <authorList>
            <person name="Callol A."/>
            <person name="Pajuelo D."/>
            <person name="Ebbesson L."/>
            <person name="Teles M."/>
            <person name="MacKenzie S."/>
            <person name="Amaro C."/>
        </authorList>
    </citation>
    <scope>NUCLEOTIDE SEQUENCE</scope>
</reference>
<proteinExistence type="predicted"/>
<accession>A0A0E9UIN7</accession>
<protein>
    <submittedName>
        <fullName evidence="1">Uncharacterized protein</fullName>
    </submittedName>
</protein>
<reference evidence="1" key="1">
    <citation type="submission" date="2014-11" db="EMBL/GenBank/DDBJ databases">
        <authorList>
            <person name="Amaro Gonzalez C."/>
        </authorList>
    </citation>
    <scope>NUCLEOTIDE SEQUENCE</scope>
</reference>
<name>A0A0E9UIN7_ANGAN</name>
<dbReference type="AlphaFoldDB" id="A0A0E9UIN7"/>
<sequence>MHSICELFLAAAAATAC</sequence>
<evidence type="ECO:0000313" key="1">
    <source>
        <dbReference type="EMBL" id="JAH65626.1"/>
    </source>
</evidence>